<evidence type="ECO:0000256" key="6">
    <source>
        <dbReference type="SAM" id="Phobius"/>
    </source>
</evidence>
<dbReference type="EMBL" id="BKCN01000004">
    <property type="protein sequence ID" value="GER03517.1"/>
    <property type="molecule type" value="Genomic_DNA"/>
</dbReference>
<comment type="subcellular location">
    <subcellularLocation>
        <location evidence="1">Cell membrane</location>
        <topology evidence="1">Multi-pass membrane protein</topology>
    </subcellularLocation>
</comment>
<feature type="transmembrane region" description="Helical" evidence="6">
    <location>
        <begin position="74"/>
        <end position="92"/>
    </location>
</feature>
<dbReference type="PANTHER" id="PTHR33529">
    <property type="entry name" value="SLR0882 PROTEIN-RELATED"/>
    <property type="match status" value="1"/>
</dbReference>
<evidence type="ECO:0000256" key="2">
    <source>
        <dbReference type="ARBA" id="ARBA00022475"/>
    </source>
</evidence>
<dbReference type="Pfam" id="PF03739">
    <property type="entry name" value="LptF_LptG"/>
    <property type="match status" value="1"/>
</dbReference>
<name>A0A5A7N681_9PROT</name>
<keyword evidence="8" id="KW-1185">Reference proteome</keyword>
<accession>A0A5A7N681</accession>
<evidence type="ECO:0000313" key="8">
    <source>
        <dbReference type="Proteomes" id="UP000324996"/>
    </source>
</evidence>
<feature type="transmembrane region" description="Helical" evidence="6">
    <location>
        <begin position="316"/>
        <end position="333"/>
    </location>
</feature>
<dbReference type="AlphaFoldDB" id="A0A5A7N681"/>
<feature type="transmembrane region" description="Helical" evidence="6">
    <location>
        <begin position="345"/>
        <end position="369"/>
    </location>
</feature>
<evidence type="ECO:0000256" key="3">
    <source>
        <dbReference type="ARBA" id="ARBA00022692"/>
    </source>
</evidence>
<protein>
    <submittedName>
        <fullName evidence="7">LPS export ABC transporter permease LptG</fullName>
    </submittedName>
</protein>
<keyword evidence="2" id="KW-1003">Cell membrane</keyword>
<dbReference type="GO" id="GO:0015920">
    <property type="term" value="P:lipopolysaccharide transport"/>
    <property type="evidence" value="ECO:0007669"/>
    <property type="project" value="TreeGrafter"/>
</dbReference>
<evidence type="ECO:0000256" key="4">
    <source>
        <dbReference type="ARBA" id="ARBA00022989"/>
    </source>
</evidence>
<feature type="transmembrane region" description="Helical" evidence="6">
    <location>
        <begin position="20"/>
        <end position="43"/>
    </location>
</feature>
<evidence type="ECO:0000256" key="1">
    <source>
        <dbReference type="ARBA" id="ARBA00004651"/>
    </source>
</evidence>
<evidence type="ECO:0000256" key="5">
    <source>
        <dbReference type="ARBA" id="ARBA00023136"/>
    </source>
</evidence>
<proteinExistence type="predicted"/>
<dbReference type="InterPro" id="IPR005495">
    <property type="entry name" value="LptG/LptF_permease"/>
</dbReference>
<keyword evidence="3 6" id="KW-0812">Transmembrane</keyword>
<dbReference type="Proteomes" id="UP000324996">
    <property type="component" value="Unassembled WGS sequence"/>
</dbReference>
<keyword evidence="4 6" id="KW-1133">Transmembrane helix</keyword>
<gene>
    <name evidence="7" type="ORF">JCM17846_11990</name>
</gene>
<feature type="transmembrane region" description="Helical" evidence="6">
    <location>
        <begin position="290"/>
        <end position="309"/>
    </location>
</feature>
<comment type="caution">
    <text evidence="7">The sequence shown here is derived from an EMBL/GenBank/DDBJ whole genome shotgun (WGS) entry which is preliminary data.</text>
</comment>
<feature type="transmembrane region" description="Helical" evidence="6">
    <location>
        <begin position="113"/>
        <end position="131"/>
    </location>
</feature>
<evidence type="ECO:0000313" key="7">
    <source>
        <dbReference type="EMBL" id="GER03517.1"/>
    </source>
</evidence>
<dbReference type="InterPro" id="IPR030923">
    <property type="entry name" value="LptG"/>
</dbReference>
<dbReference type="NCBIfam" id="TIGR04408">
    <property type="entry name" value="LptG_lptG"/>
    <property type="match status" value="1"/>
</dbReference>
<reference evidence="7 8" key="1">
    <citation type="submission" date="2019-09" db="EMBL/GenBank/DDBJ databases">
        <title>NBRP : Genome information of microbial organism related human and environment.</title>
        <authorList>
            <person name="Hattori M."/>
            <person name="Oshima K."/>
            <person name="Inaba H."/>
            <person name="Suda W."/>
            <person name="Sakamoto M."/>
            <person name="Iino T."/>
            <person name="Kitahara M."/>
            <person name="Oshida Y."/>
            <person name="Iida T."/>
            <person name="Kudo T."/>
            <person name="Itoh T."/>
            <person name="Ohkuma M."/>
        </authorList>
    </citation>
    <scope>NUCLEOTIDE SEQUENCE [LARGE SCALE GENOMIC DNA]</scope>
    <source>
        <strain evidence="7 8">Q-1</strain>
    </source>
</reference>
<dbReference type="GO" id="GO:0043190">
    <property type="term" value="C:ATP-binding cassette (ABC) transporter complex"/>
    <property type="evidence" value="ECO:0007669"/>
    <property type="project" value="InterPro"/>
</dbReference>
<keyword evidence="5 6" id="KW-0472">Membrane</keyword>
<organism evidence="7 8">
    <name type="scientific">Iodidimonas nitroreducens</name>
    <dbReference type="NCBI Taxonomy" id="1236968"/>
    <lineage>
        <taxon>Bacteria</taxon>
        <taxon>Pseudomonadati</taxon>
        <taxon>Pseudomonadota</taxon>
        <taxon>Alphaproteobacteria</taxon>
        <taxon>Iodidimonadales</taxon>
        <taxon>Iodidimonadaceae</taxon>
        <taxon>Iodidimonas</taxon>
    </lineage>
</organism>
<sequence length="372" mass="40887">MSILRPLRRYFLPSRTMGRYIGKVFFVRFLGLVIGVVVVLQMLDLLAQSDAILAAPGNGDAELWRYIGLRFPELLSRFIPFSALLAVLLTLSSLSQHSEIVVMKASGMSAHRILLPLLLASAAISVVHFILDQKLVAPSTAELEYWKRFDYASDLPPAPDILDDLWLVDGNALVLVKAVSRSGSRVILDKVTIYQRNDQGQLAGIVRADFAWHTDGAWTLYAVRRFDAETHAITTEPSLPWTLQSPPERFFSLRVIPEQLSFSRLEEQIDQLKLEGKPVAELQAALYQKIAGPLATLLMPILGAIAGFGVQRGGKIFARVAAGMGLGFAFFVADNFMLAMGKFGAAPAFLAAFGPMLIFTSLGLAVIFYSEE</sequence>
<dbReference type="PANTHER" id="PTHR33529:SF2">
    <property type="entry name" value="LIPOPOLYSACCHARIDE EXPORT SYSTEM PERMEASE PROTEIN LPTG"/>
    <property type="match status" value="1"/>
</dbReference>
<dbReference type="GO" id="GO:0055085">
    <property type="term" value="P:transmembrane transport"/>
    <property type="evidence" value="ECO:0007669"/>
    <property type="project" value="InterPro"/>
</dbReference>